<dbReference type="CDD" id="cd02412">
    <property type="entry name" value="KH-II_30S_S3"/>
    <property type="match status" value="1"/>
</dbReference>
<dbReference type="NCBIfam" id="TIGR01009">
    <property type="entry name" value="rpsC_bact"/>
    <property type="match status" value="1"/>
</dbReference>
<dbReference type="AlphaFoldDB" id="A0A0G1VHG4"/>
<dbReference type="Proteomes" id="UP000034119">
    <property type="component" value="Unassembled WGS sequence"/>
</dbReference>
<dbReference type="InterPro" id="IPR015946">
    <property type="entry name" value="KH_dom-like_a/b"/>
</dbReference>
<evidence type="ECO:0000256" key="6">
    <source>
        <dbReference type="ARBA" id="ARBA00024998"/>
    </source>
</evidence>
<comment type="function">
    <text evidence="6 8">Binds the lower part of the 30S subunit head. Binds mRNA in the 70S ribosome, positioning it for translation.</text>
</comment>
<evidence type="ECO:0000256" key="3">
    <source>
        <dbReference type="ARBA" id="ARBA00022884"/>
    </source>
</evidence>
<dbReference type="GO" id="GO:0003735">
    <property type="term" value="F:structural constituent of ribosome"/>
    <property type="evidence" value="ECO:0007669"/>
    <property type="project" value="InterPro"/>
</dbReference>
<evidence type="ECO:0000256" key="7">
    <source>
        <dbReference type="ARBA" id="ARBA00035257"/>
    </source>
</evidence>
<dbReference type="GO" id="GO:0006412">
    <property type="term" value="P:translation"/>
    <property type="evidence" value="ECO:0007669"/>
    <property type="project" value="UniProtKB-UniRule"/>
</dbReference>
<sequence length="211" mass="23292">MPRKVSPRSLRTGSFLPWRSRWFSERDYALFAAEDAKIRVFLRTRLSEAGLADVEIERSGTKVKVTVFVSKPGLVIGRGGSGIEILRGDLSKIVTGQLELEVQDVKEQAISAPLLAQRIAVVLERAGRRYRRAMTEITEETISRGAQGIRVEIGGRIGGSDIARHEIYKKGSVPHSTLRASIDYAQATARTRYGAIGIKVWVATGEKEGKE</sequence>
<dbReference type="GO" id="GO:0003729">
    <property type="term" value="F:mRNA binding"/>
    <property type="evidence" value="ECO:0007669"/>
    <property type="project" value="UniProtKB-UniRule"/>
</dbReference>
<evidence type="ECO:0000256" key="2">
    <source>
        <dbReference type="ARBA" id="ARBA00022730"/>
    </source>
</evidence>
<dbReference type="PROSITE" id="PS00548">
    <property type="entry name" value="RIBOSOMAL_S3"/>
    <property type="match status" value="1"/>
</dbReference>
<evidence type="ECO:0000256" key="8">
    <source>
        <dbReference type="HAMAP-Rule" id="MF_01309"/>
    </source>
</evidence>
<keyword evidence="2 8" id="KW-0699">rRNA-binding</keyword>
<dbReference type="PATRIC" id="fig|1618342.3.peg.244"/>
<dbReference type="GO" id="GO:0019843">
    <property type="term" value="F:rRNA binding"/>
    <property type="evidence" value="ECO:0007669"/>
    <property type="project" value="UniProtKB-UniRule"/>
</dbReference>
<comment type="subunit">
    <text evidence="8">Part of the 30S ribosomal subunit. Forms a tight complex with proteins S10 and S14.</text>
</comment>
<dbReference type="SUPFAM" id="SSF54821">
    <property type="entry name" value="Ribosomal protein S3 C-terminal domain"/>
    <property type="match status" value="1"/>
</dbReference>
<comment type="similarity">
    <text evidence="1 8 9">Belongs to the universal ribosomal protein uS3 family.</text>
</comment>
<feature type="domain" description="KH type-2" evidence="10">
    <location>
        <begin position="38"/>
        <end position="106"/>
    </location>
</feature>
<evidence type="ECO:0000313" key="12">
    <source>
        <dbReference type="Proteomes" id="UP000034119"/>
    </source>
</evidence>
<name>A0A0G1VHG4_9BACT</name>
<dbReference type="InterPro" id="IPR001351">
    <property type="entry name" value="Ribosomal_uS3_C"/>
</dbReference>
<dbReference type="GO" id="GO:0022627">
    <property type="term" value="C:cytosolic small ribosomal subunit"/>
    <property type="evidence" value="ECO:0007669"/>
    <property type="project" value="TreeGrafter"/>
</dbReference>
<evidence type="ECO:0000256" key="4">
    <source>
        <dbReference type="ARBA" id="ARBA00022980"/>
    </source>
</evidence>
<dbReference type="PANTHER" id="PTHR11760">
    <property type="entry name" value="30S/40S RIBOSOMAL PROTEIN S3"/>
    <property type="match status" value="1"/>
</dbReference>
<comment type="caution">
    <text evidence="11">The sequence shown here is derived from an EMBL/GenBank/DDBJ whole genome shotgun (WGS) entry which is preliminary data.</text>
</comment>
<dbReference type="STRING" id="1618342.UY40_C0005G0041"/>
<dbReference type="EMBL" id="LCPW01000005">
    <property type="protein sequence ID" value="KKW05983.1"/>
    <property type="molecule type" value="Genomic_DNA"/>
</dbReference>
<evidence type="ECO:0000256" key="1">
    <source>
        <dbReference type="ARBA" id="ARBA00010761"/>
    </source>
</evidence>
<dbReference type="InterPro" id="IPR018280">
    <property type="entry name" value="Ribosomal_uS3_CS"/>
</dbReference>
<dbReference type="FunFam" id="3.30.300.20:FF:000001">
    <property type="entry name" value="30S ribosomal protein S3"/>
    <property type="match status" value="1"/>
</dbReference>
<dbReference type="Pfam" id="PF00189">
    <property type="entry name" value="Ribosomal_S3_C"/>
    <property type="match status" value="1"/>
</dbReference>
<dbReference type="Gene3D" id="3.30.1140.32">
    <property type="entry name" value="Ribosomal protein S3, C-terminal domain"/>
    <property type="match status" value="1"/>
</dbReference>
<organism evidence="11 12">
    <name type="scientific">candidate division CPR1 bacterium GW2011_GWC1_49_13</name>
    <dbReference type="NCBI Taxonomy" id="1618342"/>
    <lineage>
        <taxon>Bacteria</taxon>
        <taxon>candidate division CPR1</taxon>
    </lineage>
</organism>
<evidence type="ECO:0000256" key="5">
    <source>
        <dbReference type="ARBA" id="ARBA00023274"/>
    </source>
</evidence>
<proteinExistence type="inferred from homology"/>
<dbReference type="Pfam" id="PF07650">
    <property type="entry name" value="KH_2"/>
    <property type="match status" value="1"/>
</dbReference>
<keyword evidence="4 8" id="KW-0689">Ribosomal protein</keyword>
<dbReference type="SUPFAM" id="SSF54814">
    <property type="entry name" value="Prokaryotic type KH domain (KH-domain type II)"/>
    <property type="match status" value="1"/>
</dbReference>
<dbReference type="PROSITE" id="PS50823">
    <property type="entry name" value="KH_TYPE_2"/>
    <property type="match status" value="1"/>
</dbReference>
<dbReference type="InterPro" id="IPR009019">
    <property type="entry name" value="KH_sf_prok-type"/>
</dbReference>
<dbReference type="HAMAP" id="MF_01309_B">
    <property type="entry name" value="Ribosomal_uS3_B"/>
    <property type="match status" value="1"/>
</dbReference>
<protein>
    <recommendedName>
        <fullName evidence="7 8">Small ribosomal subunit protein uS3</fullName>
    </recommendedName>
</protein>
<dbReference type="Gene3D" id="3.30.300.20">
    <property type="match status" value="1"/>
</dbReference>
<dbReference type="InterPro" id="IPR004044">
    <property type="entry name" value="KH_dom_type_2"/>
</dbReference>
<reference evidence="11 12" key="1">
    <citation type="journal article" date="2015" name="Nature">
        <title>rRNA introns, odd ribosomes, and small enigmatic genomes across a large radiation of phyla.</title>
        <authorList>
            <person name="Brown C.T."/>
            <person name="Hug L.A."/>
            <person name="Thomas B.C."/>
            <person name="Sharon I."/>
            <person name="Castelle C.J."/>
            <person name="Singh A."/>
            <person name="Wilkins M.J."/>
            <person name="Williams K.H."/>
            <person name="Banfield J.F."/>
        </authorList>
    </citation>
    <scope>NUCLEOTIDE SEQUENCE [LARGE SCALE GENOMIC DNA]</scope>
</reference>
<keyword evidence="5 8" id="KW-0687">Ribonucleoprotein</keyword>
<evidence type="ECO:0000256" key="9">
    <source>
        <dbReference type="RuleBase" id="RU003624"/>
    </source>
</evidence>
<gene>
    <name evidence="8" type="primary">rpsC</name>
    <name evidence="11" type="ORF">UY40_C0005G0041</name>
</gene>
<dbReference type="PANTHER" id="PTHR11760:SF19">
    <property type="entry name" value="SMALL RIBOSOMAL SUBUNIT PROTEIN US3C"/>
    <property type="match status" value="1"/>
</dbReference>
<accession>A0A0G1VHG4</accession>
<dbReference type="InterPro" id="IPR057258">
    <property type="entry name" value="Ribosomal_uS3"/>
</dbReference>
<dbReference type="InterPro" id="IPR005704">
    <property type="entry name" value="Ribosomal_uS3_bac-typ"/>
</dbReference>
<evidence type="ECO:0000259" key="10">
    <source>
        <dbReference type="PROSITE" id="PS50823"/>
    </source>
</evidence>
<keyword evidence="3 8" id="KW-0694">RNA-binding</keyword>
<dbReference type="InterPro" id="IPR036419">
    <property type="entry name" value="Ribosomal_S3_C_sf"/>
</dbReference>
<evidence type="ECO:0000313" key="11">
    <source>
        <dbReference type="EMBL" id="KKW05983.1"/>
    </source>
</evidence>